<dbReference type="Proteomes" id="UP001218423">
    <property type="component" value="Chromosome"/>
</dbReference>
<proteinExistence type="predicted"/>
<evidence type="ECO:0000313" key="3">
    <source>
        <dbReference type="Proteomes" id="UP001218423"/>
    </source>
</evidence>
<reference evidence="2" key="1">
    <citation type="submission" date="2023-03" db="EMBL/GenBank/DDBJ databases">
        <title>Aeromonas caviae strain AC1520.</title>
        <authorList>
            <person name="Xie T."/>
            <person name="Zhang Q."/>
            <person name="Deng J."/>
            <person name="Li X."/>
        </authorList>
    </citation>
    <scope>NUCLEOTIDE SEQUENCE</scope>
    <source>
        <strain evidence="2">AC1520</strain>
    </source>
</reference>
<gene>
    <name evidence="2" type="ORF">P5S46_10225</name>
</gene>
<dbReference type="EMBL" id="CP120942">
    <property type="protein sequence ID" value="WFF99914.1"/>
    <property type="molecule type" value="Genomic_DNA"/>
</dbReference>
<dbReference type="RefSeq" id="WP_277857072.1">
    <property type="nucleotide sequence ID" value="NZ_CP120942.1"/>
</dbReference>
<dbReference type="AlphaFoldDB" id="A0AAJ5ZCC5"/>
<evidence type="ECO:0000313" key="2">
    <source>
        <dbReference type="EMBL" id="WFF99914.1"/>
    </source>
</evidence>
<protein>
    <submittedName>
        <fullName evidence="2">Uncharacterized protein</fullName>
    </submittedName>
</protein>
<name>A0AAJ5ZCC5_AERCA</name>
<organism evidence="2 3">
    <name type="scientific">Aeromonas caviae</name>
    <name type="common">Aeromonas punctata</name>
    <dbReference type="NCBI Taxonomy" id="648"/>
    <lineage>
        <taxon>Bacteria</taxon>
        <taxon>Pseudomonadati</taxon>
        <taxon>Pseudomonadota</taxon>
        <taxon>Gammaproteobacteria</taxon>
        <taxon>Aeromonadales</taxon>
        <taxon>Aeromonadaceae</taxon>
        <taxon>Aeromonas</taxon>
    </lineage>
</organism>
<evidence type="ECO:0000256" key="1">
    <source>
        <dbReference type="SAM" id="MobiDB-lite"/>
    </source>
</evidence>
<sequence>MADTKRGGARAGAGRPKGEETTMVRVPQGCLEAVRALISEYRIHGYLPSVQPVAVQSDDRSTQVDSLPASQVNAESVPVLQSVERRSNPASDAWAVYESSIADCLGFIELKERFFRVAEEGELNGYHFTYLFFLQLLERLCSMTAEEGYIPAEWGNIRCLRVFVMDFYKANPQWH</sequence>
<feature type="region of interest" description="Disordered" evidence="1">
    <location>
        <begin position="1"/>
        <end position="21"/>
    </location>
</feature>
<accession>A0AAJ5ZCC5</accession>